<dbReference type="GO" id="GO:0015627">
    <property type="term" value="C:type II protein secretion system complex"/>
    <property type="evidence" value="ECO:0007669"/>
    <property type="project" value="TreeGrafter"/>
</dbReference>
<evidence type="ECO:0000313" key="4">
    <source>
        <dbReference type="Proteomes" id="UP000192520"/>
    </source>
</evidence>
<evidence type="ECO:0000313" key="3">
    <source>
        <dbReference type="EMBL" id="OQX51541.1"/>
    </source>
</evidence>
<dbReference type="STRING" id="1968527.B5M47_00320"/>
<dbReference type="AlphaFoldDB" id="A0A1W9NZH8"/>
<dbReference type="Pfam" id="PF10531">
    <property type="entry name" value="SLBB"/>
    <property type="match status" value="1"/>
</dbReference>
<dbReference type="GO" id="GO:0006281">
    <property type="term" value="P:DNA repair"/>
    <property type="evidence" value="ECO:0007669"/>
    <property type="project" value="InterPro"/>
</dbReference>
<feature type="domain" description="Helix-hairpin-helix DNA-binding motif class 1" evidence="2">
    <location>
        <begin position="184"/>
        <end position="203"/>
    </location>
</feature>
<reference evidence="4" key="1">
    <citation type="submission" date="2017-03" db="EMBL/GenBank/DDBJ databases">
        <title>Novel pathways for hydrocarbon cycling and metabolic interdependencies in hydrothermal sediment communities.</title>
        <authorList>
            <person name="Dombrowski N."/>
            <person name="Seitz K."/>
            <person name="Teske A."/>
            <person name="Baker B."/>
        </authorList>
    </citation>
    <scope>NUCLEOTIDE SEQUENCE [LARGE SCALE GENOMIC DNA]</scope>
</reference>
<organism evidence="3 4">
    <name type="scientific">candidate division CPR3 bacterium 4484_211</name>
    <dbReference type="NCBI Taxonomy" id="1968527"/>
    <lineage>
        <taxon>Bacteria</taxon>
        <taxon>Bacteria division CPR3</taxon>
    </lineage>
</organism>
<comment type="caution">
    <text evidence="3">The sequence shown here is derived from an EMBL/GenBank/DDBJ whole genome shotgun (WGS) entry which is preliminary data.</text>
</comment>
<feature type="transmembrane region" description="Helical" evidence="1">
    <location>
        <begin position="22"/>
        <end position="41"/>
    </location>
</feature>
<protein>
    <recommendedName>
        <fullName evidence="2">Helix-hairpin-helix DNA-binding motif class 1 domain-containing protein</fullName>
    </recommendedName>
</protein>
<dbReference type="InterPro" id="IPR003583">
    <property type="entry name" value="Hlx-hairpin-Hlx_DNA-bd_motif"/>
</dbReference>
<dbReference type="EMBL" id="MZGJ01000002">
    <property type="protein sequence ID" value="OQX51541.1"/>
    <property type="molecule type" value="Genomic_DNA"/>
</dbReference>
<dbReference type="Gene3D" id="3.10.560.10">
    <property type="entry name" value="Outer membrane lipoprotein wza domain like"/>
    <property type="match status" value="1"/>
</dbReference>
<gene>
    <name evidence="3" type="ORF">B5M47_00320</name>
</gene>
<keyword evidence="1" id="KW-0472">Membrane</keyword>
<dbReference type="InterPro" id="IPR004509">
    <property type="entry name" value="Competence_ComEA_HhH"/>
</dbReference>
<dbReference type="InterPro" id="IPR019554">
    <property type="entry name" value="Soluble_ligand-bd"/>
</dbReference>
<dbReference type="Proteomes" id="UP000192520">
    <property type="component" value="Unassembled WGS sequence"/>
</dbReference>
<proteinExistence type="predicted"/>
<accession>A0A1W9NZH8</accession>
<dbReference type="PANTHER" id="PTHR21180">
    <property type="entry name" value="ENDONUCLEASE/EXONUCLEASE/PHOSPHATASE FAMILY DOMAIN-CONTAINING PROTEIN 1"/>
    <property type="match status" value="1"/>
</dbReference>
<dbReference type="Gene3D" id="1.10.150.280">
    <property type="entry name" value="AF1531-like domain"/>
    <property type="match status" value="1"/>
</dbReference>
<keyword evidence="1" id="KW-0812">Transmembrane</keyword>
<feature type="domain" description="Helix-hairpin-helix DNA-binding motif class 1" evidence="2">
    <location>
        <begin position="214"/>
        <end position="233"/>
    </location>
</feature>
<dbReference type="SMART" id="SM00278">
    <property type="entry name" value="HhH1"/>
    <property type="match status" value="2"/>
</dbReference>
<dbReference type="NCBIfam" id="TIGR00426">
    <property type="entry name" value="competence protein ComEA helix-hairpin-helix repeat region"/>
    <property type="match status" value="1"/>
</dbReference>
<dbReference type="InterPro" id="IPR051675">
    <property type="entry name" value="Endo/Exo/Phosphatase_dom_1"/>
</dbReference>
<dbReference type="SUPFAM" id="SSF47781">
    <property type="entry name" value="RuvA domain 2-like"/>
    <property type="match status" value="1"/>
</dbReference>
<name>A0A1W9NZH8_UNCC3</name>
<evidence type="ECO:0000259" key="2">
    <source>
        <dbReference type="SMART" id="SM00278"/>
    </source>
</evidence>
<dbReference type="Pfam" id="PF12836">
    <property type="entry name" value="HHH_3"/>
    <property type="match status" value="1"/>
</dbReference>
<dbReference type="GO" id="GO:0015628">
    <property type="term" value="P:protein secretion by the type II secretion system"/>
    <property type="evidence" value="ECO:0007669"/>
    <property type="project" value="TreeGrafter"/>
</dbReference>
<sequence>MSKQNPVDQVLEELVGKYRKELGLFLLSIIVLGGFTLSILFSRTQQKQPVEVKETGKSLSAEVSVSPAKLSKILVDVSGAVNQAGVYELEEGSRVKSALDAAGGLSDQADLDFVAREINLAQELVDGQKVYIPAKEEVRAEVAGACQLGVIGGGNSSAAALSSGGAKSTAPVGGKININTASQDELESLSGIGAVKAAAVIAYRKEHGNFKTIEEIMKVSGIAEGIFAKIKDRIAVHGQ</sequence>
<evidence type="ECO:0000256" key="1">
    <source>
        <dbReference type="SAM" id="Phobius"/>
    </source>
</evidence>
<keyword evidence="1" id="KW-1133">Transmembrane helix</keyword>
<dbReference type="InterPro" id="IPR010994">
    <property type="entry name" value="RuvA_2-like"/>
</dbReference>
<dbReference type="PANTHER" id="PTHR21180:SF32">
    <property type="entry name" value="ENDONUCLEASE_EXONUCLEASE_PHOSPHATASE FAMILY DOMAIN-CONTAINING PROTEIN 1"/>
    <property type="match status" value="1"/>
</dbReference>
<dbReference type="GO" id="GO:0003677">
    <property type="term" value="F:DNA binding"/>
    <property type="evidence" value="ECO:0007669"/>
    <property type="project" value="InterPro"/>
</dbReference>